<dbReference type="GO" id="GO:0004644">
    <property type="term" value="F:phosphoribosylglycinamide formyltransferase activity"/>
    <property type="evidence" value="ECO:0007669"/>
    <property type="project" value="UniProtKB-EC"/>
</dbReference>
<feature type="binding site" evidence="4">
    <location>
        <position position="106"/>
    </location>
    <ligand>
        <name>(6R)-10-formyltetrahydrofolate</name>
        <dbReference type="ChEBI" id="CHEBI:195366"/>
    </ligand>
</feature>
<accession>A0ABT1WG73</accession>
<protein>
    <recommendedName>
        <fullName evidence="4">Phosphoribosylglycinamide formyltransferase</fullName>
        <ecNumber evidence="4">2.1.2.2</ecNumber>
    </recommendedName>
    <alternativeName>
        <fullName evidence="4">5'-phosphoribosylglycinamide transformylase</fullName>
    </alternativeName>
    <alternativeName>
        <fullName evidence="4">GAR transformylase</fullName>
        <shortName evidence="4">GART</shortName>
    </alternativeName>
</protein>
<dbReference type="CDD" id="cd08645">
    <property type="entry name" value="FMT_core_GART"/>
    <property type="match status" value="1"/>
</dbReference>
<feature type="domain" description="Formyl transferase N-terminal" evidence="5">
    <location>
        <begin position="4"/>
        <end position="181"/>
    </location>
</feature>
<dbReference type="PANTHER" id="PTHR43369:SF2">
    <property type="entry name" value="PHOSPHORIBOSYLGLYCINAMIDE FORMYLTRANSFERASE"/>
    <property type="match status" value="1"/>
</dbReference>
<dbReference type="Pfam" id="PF00551">
    <property type="entry name" value="Formyl_trans_N"/>
    <property type="match status" value="1"/>
</dbReference>
<comment type="function">
    <text evidence="4">Catalyzes the transfer of a formyl group from 10-formyltetrahydrofolate to 5-phospho-ribosyl-glycinamide (GAR), producing 5-phospho-ribosyl-N-formylglycinamide (FGAR) and tetrahydrofolate.</text>
</comment>
<dbReference type="InterPro" id="IPR004607">
    <property type="entry name" value="GART"/>
</dbReference>
<dbReference type="Gene3D" id="3.40.50.170">
    <property type="entry name" value="Formyl transferase, N-terminal domain"/>
    <property type="match status" value="1"/>
</dbReference>
<comment type="caution">
    <text evidence="6">The sequence shown here is derived from an EMBL/GenBank/DDBJ whole genome shotgun (WGS) entry which is preliminary data.</text>
</comment>
<keyword evidence="2 4" id="KW-0808">Transferase</keyword>
<evidence type="ECO:0000256" key="1">
    <source>
        <dbReference type="ARBA" id="ARBA00005054"/>
    </source>
</evidence>
<dbReference type="InterPro" id="IPR002376">
    <property type="entry name" value="Formyl_transf_N"/>
</dbReference>
<reference evidence="6 7" key="1">
    <citation type="submission" date="2022-07" db="EMBL/GenBank/DDBJ databases">
        <authorList>
            <person name="Xamxidin M."/>
            <person name="Wu M."/>
        </authorList>
    </citation>
    <scope>NUCLEOTIDE SEQUENCE [LARGE SCALE GENOMIC DNA]</scope>
    <source>
        <strain evidence="6 7">NBRC 111650</strain>
    </source>
</reference>
<dbReference type="EMBL" id="JANIGO010000002">
    <property type="protein sequence ID" value="MCQ8896520.1"/>
    <property type="molecule type" value="Genomic_DNA"/>
</dbReference>
<comment type="similarity">
    <text evidence="4">Belongs to the GART family.</text>
</comment>
<name>A0ABT1WG73_9BURK</name>
<dbReference type="HAMAP" id="MF_01930">
    <property type="entry name" value="PurN"/>
    <property type="match status" value="1"/>
</dbReference>
<organism evidence="6 7">
    <name type="scientific">Limnobacter humi</name>
    <dbReference type="NCBI Taxonomy" id="1778671"/>
    <lineage>
        <taxon>Bacteria</taxon>
        <taxon>Pseudomonadati</taxon>
        <taxon>Pseudomonadota</taxon>
        <taxon>Betaproteobacteria</taxon>
        <taxon>Burkholderiales</taxon>
        <taxon>Burkholderiaceae</taxon>
        <taxon>Limnobacter</taxon>
    </lineage>
</organism>
<feature type="binding site" evidence="4">
    <location>
        <begin position="12"/>
        <end position="14"/>
    </location>
    <ligand>
        <name>N(1)-(5-phospho-beta-D-ribosyl)glycinamide</name>
        <dbReference type="ChEBI" id="CHEBI:143788"/>
    </ligand>
</feature>
<evidence type="ECO:0000256" key="4">
    <source>
        <dbReference type="HAMAP-Rule" id="MF_01930"/>
    </source>
</evidence>
<evidence type="ECO:0000259" key="5">
    <source>
        <dbReference type="Pfam" id="PF00551"/>
    </source>
</evidence>
<dbReference type="SUPFAM" id="SSF53328">
    <property type="entry name" value="Formyltransferase"/>
    <property type="match status" value="1"/>
</dbReference>
<dbReference type="RefSeq" id="WP_256764442.1">
    <property type="nucleotide sequence ID" value="NZ_JANIGO010000002.1"/>
</dbReference>
<dbReference type="Proteomes" id="UP001204142">
    <property type="component" value="Unassembled WGS sequence"/>
</dbReference>
<evidence type="ECO:0000313" key="6">
    <source>
        <dbReference type="EMBL" id="MCQ8896520.1"/>
    </source>
</evidence>
<evidence type="ECO:0000313" key="7">
    <source>
        <dbReference type="Proteomes" id="UP001204142"/>
    </source>
</evidence>
<gene>
    <name evidence="4 6" type="primary">purN</name>
    <name evidence="6" type="ORF">NQT62_08760</name>
</gene>
<sequence length="217" mass="23416">MPSVVILISGRGSNLQALIDHATQTSEYQIRAVISNRPKAAGLDLARAAGLPTAVLDHTAFDSREAFDAALAEQIDRFDSDWVVLAGFMRVLTPGFVQRYLGRLINIHPSLLPAFPGLKTHQQALDAGVRVHGATVHFVTPELDHGPIVDQAVVQVLPGDTAETLAARVLKLEHVLFPRALADLCSGRLRWSADQTTQTVQGALAAPLLIEMMNKGH</sequence>
<comment type="pathway">
    <text evidence="1 4">Purine metabolism; IMP biosynthesis via de novo pathway; N(2)-formyl-N(1)-(5-phospho-D-ribosyl)glycinamide from N(1)-(5-phospho-D-ribosyl)glycinamide (10-formyl THF route): step 1/1.</text>
</comment>
<feature type="binding site" evidence="4">
    <location>
        <position position="64"/>
    </location>
    <ligand>
        <name>(6R)-10-formyltetrahydrofolate</name>
        <dbReference type="ChEBI" id="CHEBI:195366"/>
    </ligand>
</feature>
<dbReference type="NCBIfam" id="TIGR00639">
    <property type="entry name" value="PurN"/>
    <property type="match status" value="1"/>
</dbReference>
<comment type="caution">
    <text evidence="4">Lacks conserved residue(s) required for the propagation of feature annotation.</text>
</comment>
<feature type="site" description="Raises pKa of active site His" evidence="4">
    <location>
        <position position="144"/>
    </location>
</feature>
<keyword evidence="7" id="KW-1185">Reference proteome</keyword>
<dbReference type="InterPro" id="IPR036477">
    <property type="entry name" value="Formyl_transf_N_sf"/>
</dbReference>
<proteinExistence type="inferred from homology"/>
<comment type="catalytic activity">
    <reaction evidence="4">
        <text>N(1)-(5-phospho-beta-D-ribosyl)glycinamide + (6R)-10-formyltetrahydrofolate = N(2)-formyl-N(1)-(5-phospho-beta-D-ribosyl)glycinamide + (6S)-5,6,7,8-tetrahydrofolate + H(+)</text>
        <dbReference type="Rhea" id="RHEA:15053"/>
        <dbReference type="ChEBI" id="CHEBI:15378"/>
        <dbReference type="ChEBI" id="CHEBI:57453"/>
        <dbReference type="ChEBI" id="CHEBI:143788"/>
        <dbReference type="ChEBI" id="CHEBI:147286"/>
        <dbReference type="ChEBI" id="CHEBI:195366"/>
        <dbReference type="EC" id="2.1.2.2"/>
    </reaction>
</comment>
<keyword evidence="3 4" id="KW-0658">Purine biosynthesis</keyword>
<dbReference type="PANTHER" id="PTHR43369">
    <property type="entry name" value="PHOSPHORIBOSYLGLYCINAMIDE FORMYLTRANSFERASE"/>
    <property type="match status" value="1"/>
</dbReference>
<feature type="active site" description="Proton donor" evidence="4">
    <location>
        <position position="108"/>
    </location>
</feature>
<dbReference type="EC" id="2.1.2.2" evidence="4"/>
<evidence type="ECO:0000256" key="2">
    <source>
        <dbReference type="ARBA" id="ARBA00022679"/>
    </source>
</evidence>
<evidence type="ECO:0000256" key="3">
    <source>
        <dbReference type="ARBA" id="ARBA00022755"/>
    </source>
</evidence>